<sequence length="212" mass="23495">MVFFTTDANHQIRGFALATIAWIMCNTSMGLPQWRILYLEEPMISLPSMAFVGMWRACICHHADDSSHLRVCHHYSYRDTLVPLDIRVAQHLLLVASIIGLVGTACAVFALQQVYSEKPQKNDNYNPFVISAVLNTIASSFIFLAVMCNYFSVSSKEGIAFLPSFQMPLFVYAQRAGSAMGVACIAAILFLLSAIILISFCPTSEREMLPGV</sequence>
<keyword evidence="9 10" id="KW-0472">Membrane</keyword>
<dbReference type="InterPro" id="IPR004031">
    <property type="entry name" value="PMP22/EMP/MP20/Claudin"/>
</dbReference>
<keyword evidence="5" id="KW-1003">Cell membrane</keyword>
<evidence type="ECO:0000256" key="3">
    <source>
        <dbReference type="ARBA" id="ARBA00008295"/>
    </source>
</evidence>
<name>A0AAU9Z147_PHORO</name>
<evidence type="ECO:0000313" key="12">
    <source>
        <dbReference type="Proteomes" id="UP001152836"/>
    </source>
</evidence>
<dbReference type="GO" id="GO:0005886">
    <property type="term" value="C:plasma membrane"/>
    <property type="evidence" value="ECO:0007669"/>
    <property type="project" value="UniProtKB-SubCell"/>
</dbReference>
<dbReference type="InterPro" id="IPR006187">
    <property type="entry name" value="Claudin"/>
</dbReference>
<evidence type="ECO:0000256" key="10">
    <source>
        <dbReference type="SAM" id="Phobius"/>
    </source>
</evidence>
<reference evidence="11" key="1">
    <citation type="submission" date="2022-06" db="EMBL/GenBank/DDBJ databases">
        <authorList>
            <person name="Andreotti S."/>
            <person name="Wyler E."/>
        </authorList>
    </citation>
    <scope>NUCLEOTIDE SEQUENCE</scope>
</reference>
<dbReference type="Gene3D" id="1.20.140.150">
    <property type="match status" value="1"/>
</dbReference>
<feature type="transmembrane region" description="Helical" evidence="10">
    <location>
        <begin position="172"/>
        <end position="198"/>
    </location>
</feature>
<protein>
    <submittedName>
        <fullName evidence="11">Cldn34c4 protein</fullName>
    </submittedName>
</protein>
<evidence type="ECO:0000256" key="2">
    <source>
        <dbReference type="ARBA" id="ARBA00004651"/>
    </source>
</evidence>
<feature type="transmembrane region" description="Helical" evidence="10">
    <location>
        <begin position="12"/>
        <end position="31"/>
    </location>
</feature>
<dbReference type="EMBL" id="CALSGD010001060">
    <property type="protein sequence ID" value="CAH6780792.1"/>
    <property type="molecule type" value="Genomic_DNA"/>
</dbReference>
<keyword evidence="6 10" id="KW-0812">Transmembrane</keyword>
<dbReference type="GO" id="GO:0005198">
    <property type="term" value="F:structural molecule activity"/>
    <property type="evidence" value="ECO:0007669"/>
    <property type="project" value="InterPro"/>
</dbReference>
<feature type="transmembrane region" description="Helical" evidence="10">
    <location>
        <begin position="132"/>
        <end position="152"/>
    </location>
</feature>
<organism evidence="11 12">
    <name type="scientific">Phodopus roborovskii</name>
    <name type="common">Roborovski's desert hamster</name>
    <name type="synonym">Cricetulus roborovskii</name>
    <dbReference type="NCBI Taxonomy" id="109678"/>
    <lineage>
        <taxon>Eukaryota</taxon>
        <taxon>Metazoa</taxon>
        <taxon>Chordata</taxon>
        <taxon>Craniata</taxon>
        <taxon>Vertebrata</taxon>
        <taxon>Euteleostomi</taxon>
        <taxon>Mammalia</taxon>
        <taxon>Eutheria</taxon>
        <taxon>Euarchontoglires</taxon>
        <taxon>Glires</taxon>
        <taxon>Rodentia</taxon>
        <taxon>Myomorpha</taxon>
        <taxon>Muroidea</taxon>
        <taxon>Cricetidae</taxon>
        <taxon>Cricetinae</taxon>
        <taxon>Phodopus</taxon>
    </lineage>
</organism>
<evidence type="ECO:0000256" key="5">
    <source>
        <dbReference type="ARBA" id="ARBA00022475"/>
    </source>
</evidence>
<evidence type="ECO:0000256" key="4">
    <source>
        <dbReference type="ARBA" id="ARBA00022427"/>
    </source>
</evidence>
<evidence type="ECO:0000313" key="11">
    <source>
        <dbReference type="EMBL" id="CAH6780792.1"/>
    </source>
</evidence>
<dbReference type="Pfam" id="PF13903">
    <property type="entry name" value="Claudin_2"/>
    <property type="match status" value="1"/>
</dbReference>
<evidence type="ECO:0000256" key="1">
    <source>
        <dbReference type="ARBA" id="ARBA00004435"/>
    </source>
</evidence>
<evidence type="ECO:0000256" key="6">
    <source>
        <dbReference type="ARBA" id="ARBA00022692"/>
    </source>
</evidence>
<keyword evidence="4" id="KW-0796">Tight junction</keyword>
<comment type="subcellular location">
    <subcellularLocation>
        <location evidence="1">Cell junction</location>
        <location evidence="1">Tight junction</location>
    </subcellularLocation>
    <subcellularLocation>
        <location evidence="2">Cell membrane</location>
        <topology evidence="2">Multi-pass membrane protein</topology>
    </subcellularLocation>
</comment>
<comment type="caution">
    <text evidence="11">The sequence shown here is derived from an EMBL/GenBank/DDBJ whole genome shotgun (WGS) entry which is preliminary data.</text>
</comment>
<proteinExistence type="inferred from homology"/>
<evidence type="ECO:0000256" key="7">
    <source>
        <dbReference type="ARBA" id="ARBA00022949"/>
    </source>
</evidence>
<keyword evidence="12" id="KW-1185">Reference proteome</keyword>
<accession>A0AAU9Z147</accession>
<keyword evidence="7" id="KW-0965">Cell junction</keyword>
<dbReference type="PANTHER" id="PTHR12002">
    <property type="entry name" value="CLAUDIN"/>
    <property type="match status" value="1"/>
</dbReference>
<evidence type="ECO:0000256" key="8">
    <source>
        <dbReference type="ARBA" id="ARBA00022989"/>
    </source>
</evidence>
<feature type="transmembrane region" description="Helical" evidence="10">
    <location>
        <begin position="88"/>
        <end position="111"/>
    </location>
</feature>
<comment type="similarity">
    <text evidence="3">Belongs to the claudin family.</text>
</comment>
<keyword evidence="8 10" id="KW-1133">Transmembrane helix</keyword>
<dbReference type="Proteomes" id="UP001152836">
    <property type="component" value="Unassembled WGS sequence"/>
</dbReference>
<gene>
    <name evidence="11" type="primary">Cldn34c4</name>
    <name evidence="11" type="ORF">PHOROB_LOCUS3828</name>
</gene>
<dbReference type="GO" id="GO:0005923">
    <property type="term" value="C:bicellular tight junction"/>
    <property type="evidence" value="ECO:0007669"/>
    <property type="project" value="UniProtKB-SubCell"/>
</dbReference>
<dbReference type="AlphaFoldDB" id="A0AAU9Z147"/>
<evidence type="ECO:0000256" key="9">
    <source>
        <dbReference type="ARBA" id="ARBA00023136"/>
    </source>
</evidence>